<evidence type="ECO:0000313" key="3">
    <source>
        <dbReference type="Proteomes" id="UP000319908"/>
    </source>
</evidence>
<accession>A0A5C6B0U8</accession>
<dbReference type="AlphaFoldDB" id="A0A5C6B0U8"/>
<gene>
    <name evidence="2" type="ORF">Poly21_56880</name>
</gene>
<sequence>MSYSFYPRKDDPCPNVGHCPHAGGVPISVLVLRSNDNEQFHQYLQGTIDAERKRNRQLSQENEKLKAELEQVKMELKLERQNKFATNKQKQAASDTQTPLQPVPEQPAKKRGAPVGHPGWYRPTATYYDGGRAWGHSSFSGVDLPLFSMGSLGT</sequence>
<name>A0A5C6B0U8_9BACT</name>
<evidence type="ECO:0000313" key="2">
    <source>
        <dbReference type="EMBL" id="TWU05407.1"/>
    </source>
</evidence>
<keyword evidence="3" id="KW-1185">Reference proteome</keyword>
<dbReference type="RefSeq" id="WP_146410084.1">
    <property type="nucleotide sequence ID" value="NZ_SJPU01000016.1"/>
</dbReference>
<dbReference type="OrthoDB" id="8241751at2"/>
<dbReference type="EMBL" id="SJPU01000016">
    <property type="protein sequence ID" value="TWU05407.1"/>
    <property type="molecule type" value="Genomic_DNA"/>
</dbReference>
<dbReference type="CDD" id="cd14686">
    <property type="entry name" value="bZIP"/>
    <property type="match status" value="1"/>
</dbReference>
<protein>
    <submittedName>
        <fullName evidence="2">Uncharacterized protein</fullName>
    </submittedName>
</protein>
<comment type="caution">
    <text evidence="2">The sequence shown here is derived from an EMBL/GenBank/DDBJ whole genome shotgun (WGS) entry which is preliminary data.</text>
</comment>
<feature type="region of interest" description="Disordered" evidence="1">
    <location>
        <begin position="81"/>
        <end position="121"/>
    </location>
</feature>
<feature type="compositionally biased region" description="Polar residues" evidence="1">
    <location>
        <begin position="83"/>
        <end position="100"/>
    </location>
</feature>
<organism evidence="2 3">
    <name type="scientific">Allorhodopirellula heiligendammensis</name>
    <dbReference type="NCBI Taxonomy" id="2714739"/>
    <lineage>
        <taxon>Bacteria</taxon>
        <taxon>Pseudomonadati</taxon>
        <taxon>Planctomycetota</taxon>
        <taxon>Planctomycetia</taxon>
        <taxon>Pirellulales</taxon>
        <taxon>Pirellulaceae</taxon>
        <taxon>Allorhodopirellula</taxon>
    </lineage>
</organism>
<proteinExistence type="predicted"/>
<evidence type="ECO:0000256" key="1">
    <source>
        <dbReference type="SAM" id="MobiDB-lite"/>
    </source>
</evidence>
<reference evidence="2 3" key="1">
    <citation type="journal article" date="2020" name="Antonie Van Leeuwenhoek">
        <title>Rhodopirellula heiligendammensis sp. nov., Rhodopirellula pilleata sp. nov., and Rhodopirellula solitaria sp. nov. isolated from natural or artificial marine surfaces in Northern Germany and California, USA, and emended description of the genus Rhodopirellula.</title>
        <authorList>
            <person name="Kallscheuer N."/>
            <person name="Wiegand S."/>
            <person name="Jogler M."/>
            <person name="Boedeker C."/>
            <person name="Peeters S.H."/>
            <person name="Rast P."/>
            <person name="Heuer A."/>
            <person name="Jetten M.S.M."/>
            <person name="Rohde M."/>
            <person name="Jogler C."/>
        </authorList>
    </citation>
    <scope>NUCLEOTIDE SEQUENCE [LARGE SCALE GENOMIC DNA]</scope>
    <source>
        <strain evidence="2 3">Poly21</strain>
    </source>
</reference>
<dbReference type="Proteomes" id="UP000319908">
    <property type="component" value="Unassembled WGS sequence"/>
</dbReference>